<organism evidence="2 3">
    <name type="scientific">Gellertiella hungarica</name>
    <dbReference type="NCBI Taxonomy" id="1572859"/>
    <lineage>
        <taxon>Bacteria</taxon>
        <taxon>Pseudomonadati</taxon>
        <taxon>Pseudomonadota</taxon>
        <taxon>Alphaproteobacteria</taxon>
        <taxon>Hyphomicrobiales</taxon>
        <taxon>Rhizobiaceae</taxon>
        <taxon>Gellertiella</taxon>
    </lineage>
</organism>
<evidence type="ECO:0000313" key="2">
    <source>
        <dbReference type="EMBL" id="MBB4066120.1"/>
    </source>
</evidence>
<dbReference type="Proteomes" id="UP000528286">
    <property type="component" value="Unassembled WGS sequence"/>
</dbReference>
<evidence type="ECO:0000313" key="3">
    <source>
        <dbReference type="Proteomes" id="UP000528286"/>
    </source>
</evidence>
<feature type="region of interest" description="Disordered" evidence="1">
    <location>
        <begin position="1"/>
        <end position="60"/>
    </location>
</feature>
<accession>A0A7W6J798</accession>
<reference evidence="2 3" key="1">
    <citation type="submission" date="2020-08" db="EMBL/GenBank/DDBJ databases">
        <title>Genomic Encyclopedia of Type Strains, Phase IV (KMG-IV): sequencing the most valuable type-strain genomes for metagenomic binning, comparative biology and taxonomic classification.</title>
        <authorList>
            <person name="Goeker M."/>
        </authorList>
    </citation>
    <scope>NUCLEOTIDE SEQUENCE [LARGE SCALE GENOMIC DNA]</scope>
    <source>
        <strain evidence="2 3">DSM 29853</strain>
    </source>
</reference>
<name>A0A7W6J798_9HYPH</name>
<dbReference type="EMBL" id="JACIEZ010000007">
    <property type="protein sequence ID" value="MBB4066120.1"/>
    <property type="molecule type" value="Genomic_DNA"/>
</dbReference>
<dbReference type="AlphaFoldDB" id="A0A7W6J798"/>
<comment type="caution">
    <text evidence="2">The sequence shown here is derived from an EMBL/GenBank/DDBJ whole genome shotgun (WGS) entry which is preliminary data.</text>
</comment>
<dbReference type="RefSeq" id="WP_183367403.1">
    <property type="nucleotide sequence ID" value="NZ_JACIEZ010000007.1"/>
</dbReference>
<proteinExistence type="predicted"/>
<sequence>MDKDKQAQEAIEETAVPAKKADSPPAGPHAEEKLTDGMKTPGTGLLPDKDDGGDVSAASG</sequence>
<keyword evidence="3" id="KW-1185">Reference proteome</keyword>
<gene>
    <name evidence="2" type="ORF">GGR23_003333</name>
</gene>
<protein>
    <submittedName>
        <fullName evidence="2">Uncharacterized protein</fullName>
    </submittedName>
</protein>
<evidence type="ECO:0000256" key="1">
    <source>
        <dbReference type="SAM" id="MobiDB-lite"/>
    </source>
</evidence>